<dbReference type="Proteomes" id="UP000230779">
    <property type="component" value="Unassembled WGS sequence"/>
</dbReference>
<evidence type="ECO:0000313" key="2">
    <source>
        <dbReference type="EMBL" id="PIY97156.1"/>
    </source>
</evidence>
<name>A0A2M7RLA1_9BACT</name>
<comment type="caution">
    <text evidence="2">The sequence shown here is derived from an EMBL/GenBank/DDBJ whole genome shotgun (WGS) entry which is preliminary data.</text>
</comment>
<accession>A0A2M7RLA1</accession>
<keyword evidence="1" id="KW-0812">Transmembrane</keyword>
<gene>
    <name evidence="2" type="ORF">COY66_00930</name>
</gene>
<keyword evidence="1" id="KW-0472">Membrane</keyword>
<keyword evidence="1" id="KW-1133">Transmembrane helix</keyword>
<reference evidence="2 3" key="1">
    <citation type="submission" date="2017-09" db="EMBL/GenBank/DDBJ databases">
        <title>Depth-based differentiation of microbial function through sediment-hosted aquifers and enrichment of novel symbionts in the deep terrestrial subsurface.</title>
        <authorList>
            <person name="Probst A.J."/>
            <person name="Ladd B."/>
            <person name="Jarett J.K."/>
            <person name="Geller-Mcgrath D.E."/>
            <person name="Sieber C.M."/>
            <person name="Emerson J.B."/>
            <person name="Anantharaman K."/>
            <person name="Thomas B.C."/>
            <person name="Malmstrom R."/>
            <person name="Stieglmeier M."/>
            <person name="Klingl A."/>
            <person name="Woyke T."/>
            <person name="Ryan C.M."/>
            <person name="Banfield J.F."/>
        </authorList>
    </citation>
    <scope>NUCLEOTIDE SEQUENCE [LARGE SCALE GENOMIC DNA]</scope>
    <source>
        <strain evidence="2">CG_4_10_14_0_8_um_filter_42_10</strain>
    </source>
</reference>
<proteinExistence type="predicted"/>
<dbReference type="EMBL" id="PFMD01000010">
    <property type="protein sequence ID" value="PIY97156.1"/>
    <property type="molecule type" value="Genomic_DNA"/>
</dbReference>
<feature type="transmembrane region" description="Helical" evidence="1">
    <location>
        <begin position="14"/>
        <end position="34"/>
    </location>
</feature>
<protein>
    <submittedName>
        <fullName evidence="2">Uncharacterized protein</fullName>
    </submittedName>
</protein>
<organism evidence="2 3">
    <name type="scientific">Candidatus Kerfeldbacteria bacterium CG_4_10_14_0_8_um_filter_42_10</name>
    <dbReference type="NCBI Taxonomy" id="2014248"/>
    <lineage>
        <taxon>Bacteria</taxon>
        <taxon>Candidatus Kerfeldiibacteriota</taxon>
    </lineage>
</organism>
<evidence type="ECO:0000256" key="1">
    <source>
        <dbReference type="SAM" id="Phobius"/>
    </source>
</evidence>
<sequence length="253" mass="27641">MEEKQLNSKKSNKIALIIIVAVVVIGAGIGIYYATKNQNTNGSSNANATVNKTTVKTNADPYADLMQYDGKVVSISSTDGKVTGRIAIAYRAGEQMPMQVVYFLKVKDTFPKKATSFAGESYNYIANHDISANIRTGDGTGVLSAIYCHADQMPDVLSVAKTGSADVQTYTGCAGQYDVYASTDTFYQIYAEYYNNYDFDYNKLISKDALAVFDTSSFYVADASTPGGYSYNRAQVISQGEVIKQYSLTYQEQ</sequence>
<dbReference type="AlphaFoldDB" id="A0A2M7RLA1"/>
<evidence type="ECO:0000313" key="3">
    <source>
        <dbReference type="Proteomes" id="UP000230779"/>
    </source>
</evidence>